<evidence type="ECO:0000256" key="5">
    <source>
        <dbReference type="ARBA" id="ARBA00022833"/>
    </source>
</evidence>
<evidence type="ECO:0000256" key="6">
    <source>
        <dbReference type="ARBA" id="ARBA00023015"/>
    </source>
</evidence>
<dbReference type="InterPro" id="IPR036388">
    <property type="entry name" value="WH-like_DNA-bd_sf"/>
</dbReference>
<protein>
    <submittedName>
        <fullName evidence="9">Transcriptional repressor</fullName>
    </submittedName>
</protein>
<organism evidence="9 10">
    <name type="scientific">Fundicoccus culcitae</name>
    <dbReference type="NCBI Taxonomy" id="2969821"/>
    <lineage>
        <taxon>Bacteria</taxon>
        <taxon>Bacillati</taxon>
        <taxon>Bacillota</taxon>
        <taxon>Bacilli</taxon>
        <taxon>Lactobacillales</taxon>
        <taxon>Aerococcaceae</taxon>
        <taxon>Fundicoccus</taxon>
    </lineage>
</organism>
<evidence type="ECO:0000256" key="2">
    <source>
        <dbReference type="ARBA" id="ARBA00007957"/>
    </source>
</evidence>
<evidence type="ECO:0000256" key="7">
    <source>
        <dbReference type="ARBA" id="ARBA00023125"/>
    </source>
</evidence>
<keyword evidence="7" id="KW-0238">DNA-binding</keyword>
<dbReference type="InterPro" id="IPR036390">
    <property type="entry name" value="WH_DNA-bd_sf"/>
</dbReference>
<dbReference type="CDD" id="cd07153">
    <property type="entry name" value="Fur_like"/>
    <property type="match status" value="1"/>
</dbReference>
<keyword evidence="6" id="KW-0805">Transcription regulation</keyword>
<evidence type="ECO:0000256" key="8">
    <source>
        <dbReference type="ARBA" id="ARBA00023163"/>
    </source>
</evidence>
<evidence type="ECO:0000313" key="10">
    <source>
        <dbReference type="Proteomes" id="UP001315967"/>
    </source>
</evidence>
<evidence type="ECO:0000256" key="4">
    <source>
        <dbReference type="ARBA" id="ARBA00022491"/>
    </source>
</evidence>
<evidence type="ECO:0000256" key="3">
    <source>
        <dbReference type="ARBA" id="ARBA00022490"/>
    </source>
</evidence>
<keyword evidence="4" id="KW-0678">Repressor</keyword>
<dbReference type="Gene3D" id="1.10.10.10">
    <property type="entry name" value="Winged helix-like DNA-binding domain superfamily/Winged helix DNA-binding domain"/>
    <property type="match status" value="1"/>
</dbReference>
<keyword evidence="5" id="KW-0862">Zinc</keyword>
<keyword evidence="8" id="KW-0804">Transcription</keyword>
<evidence type="ECO:0000256" key="1">
    <source>
        <dbReference type="ARBA" id="ARBA00004496"/>
    </source>
</evidence>
<comment type="subcellular location">
    <subcellularLocation>
        <location evidence="1">Cytoplasm</location>
    </subcellularLocation>
</comment>
<name>A0ABY5P6Z0_9LACT</name>
<dbReference type="InterPro" id="IPR043135">
    <property type="entry name" value="Fur_C"/>
</dbReference>
<evidence type="ECO:0000313" key="9">
    <source>
        <dbReference type="EMBL" id="UUX34351.1"/>
    </source>
</evidence>
<dbReference type="Pfam" id="PF01475">
    <property type="entry name" value="FUR"/>
    <property type="match status" value="1"/>
</dbReference>
<reference evidence="9 10" key="1">
    <citation type="submission" date="2022-08" db="EMBL/GenBank/DDBJ databases">
        <title>Aerococcaceae sp. nov isolated from spoiled eye mask.</title>
        <authorList>
            <person name="Zhou G."/>
            <person name="Xie X.-B."/>
            <person name="Shi Q.-S."/>
            <person name="Wang Y.-S."/>
            <person name="Wen X."/>
            <person name="Peng H."/>
            <person name="Yang X.-J."/>
            <person name="Tao H.-B."/>
            <person name="Huang X.-M."/>
        </authorList>
    </citation>
    <scope>NUCLEOTIDE SEQUENCE [LARGE SCALE GENOMIC DNA]</scope>
    <source>
        <strain evidence="10">DM20194951</strain>
    </source>
</reference>
<dbReference type="EMBL" id="CP102453">
    <property type="protein sequence ID" value="UUX34351.1"/>
    <property type="molecule type" value="Genomic_DNA"/>
</dbReference>
<comment type="similarity">
    <text evidence="2">Belongs to the Fur family.</text>
</comment>
<dbReference type="SUPFAM" id="SSF46785">
    <property type="entry name" value="Winged helix' DNA-binding domain"/>
    <property type="match status" value="1"/>
</dbReference>
<keyword evidence="10" id="KW-1185">Reference proteome</keyword>
<keyword evidence="3" id="KW-0963">Cytoplasm</keyword>
<dbReference type="InterPro" id="IPR002481">
    <property type="entry name" value="FUR"/>
</dbReference>
<accession>A0ABY5P6Z0</accession>
<gene>
    <name evidence="9" type="ORF">NRE15_01495</name>
</gene>
<dbReference type="Gene3D" id="3.30.1490.190">
    <property type="match status" value="1"/>
</dbReference>
<sequence length="164" mass="19333">MNVNKENINFETEYLTDEQKKQTLNDGLARLKAAGFKMTKKRQEILEIFIEEGKYLRAKEIHDRLTNKYPSMSYNTTYRNIYDFIKVGILESTEYNQEQLFKINCMDQEHDSNHHHHHFICRLCGLSIPLKACPMDHIDTDLSDVLIESHRFEVFGLCATCKLK</sequence>
<proteinExistence type="inferred from homology"/>
<dbReference type="RefSeq" id="WP_313793854.1">
    <property type="nucleotide sequence ID" value="NZ_CP102453.1"/>
</dbReference>
<dbReference type="PANTHER" id="PTHR33202">
    <property type="entry name" value="ZINC UPTAKE REGULATION PROTEIN"/>
    <property type="match status" value="1"/>
</dbReference>
<dbReference type="PANTHER" id="PTHR33202:SF1">
    <property type="entry name" value="FERRIC UPTAKE REGULATION PROTEIN"/>
    <property type="match status" value="1"/>
</dbReference>
<dbReference type="Proteomes" id="UP001315967">
    <property type="component" value="Chromosome"/>
</dbReference>